<gene>
    <name evidence="7" type="ORF">BGT96224V2_LOCUS3709</name>
</gene>
<dbReference type="InterPro" id="IPR045166">
    <property type="entry name" value="Spp2-like"/>
</dbReference>
<evidence type="ECO:0000313" key="7">
    <source>
        <dbReference type="EMBL" id="SUZ10566.1"/>
    </source>
</evidence>
<dbReference type="OrthoDB" id="5577072at2759"/>
<evidence type="ECO:0000259" key="6">
    <source>
        <dbReference type="Pfam" id="PF12656"/>
    </source>
</evidence>
<dbReference type="PANTHER" id="PTHR15818">
    <property type="entry name" value="G PATCH AND KOW-CONTAINING"/>
    <property type="match status" value="1"/>
</dbReference>
<dbReference type="GO" id="GO:0005681">
    <property type="term" value="C:spliceosomal complex"/>
    <property type="evidence" value="ECO:0007669"/>
    <property type="project" value="UniProtKB-UniRule"/>
</dbReference>
<feature type="region of interest" description="Disordered" evidence="5">
    <location>
        <begin position="38"/>
        <end position="60"/>
    </location>
</feature>
<proteinExistence type="inferred from homology"/>
<evidence type="ECO:0000256" key="5">
    <source>
        <dbReference type="SAM" id="MobiDB-lite"/>
    </source>
</evidence>
<dbReference type="InterPro" id="IPR026822">
    <property type="entry name" value="Spp2/MOS2_G-patch"/>
</dbReference>
<keyword evidence="3 4" id="KW-0539">Nucleus</keyword>
<reference evidence="7" key="1">
    <citation type="submission" date="2018-07" db="EMBL/GenBank/DDBJ databases">
        <authorList>
            <person name="Quirk P.G."/>
            <person name="Krulwich T.A."/>
        </authorList>
    </citation>
    <scope>NUCLEOTIDE SEQUENCE</scope>
    <source>
        <strain evidence="7">96224</strain>
    </source>
</reference>
<dbReference type="EMBL" id="UIGY01000084">
    <property type="protein sequence ID" value="SUZ10566.1"/>
    <property type="molecule type" value="Genomic_DNA"/>
</dbReference>
<comment type="function">
    <text evidence="4">Involved in spliceosome maturation and the first step of pre-mRNA splicing.</text>
</comment>
<evidence type="ECO:0000256" key="3">
    <source>
        <dbReference type="ARBA" id="ARBA00023242"/>
    </source>
</evidence>
<feature type="region of interest" description="Disordered" evidence="5">
    <location>
        <begin position="143"/>
        <end position="163"/>
    </location>
</feature>
<dbReference type="AlphaFoldDB" id="A0A381LBK1"/>
<dbReference type="PANTHER" id="PTHR15818:SF2">
    <property type="entry name" value="G-PATCH DOMAIN AND KOW MOTIFS-CONTAINING PROTEIN"/>
    <property type="match status" value="1"/>
</dbReference>
<feature type="compositionally biased region" description="Basic and acidic residues" evidence="5">
    <location>
        <begin position="320"/>
        <end position="364"/>
    </location>
</feature>
<accession>A0A381LBK1</accession>
<evidence type="ECO:0000256" key="2">
    <source>
        <dbReference type="ARBA" id="ARBA00008576"/>
    </source>
</evidence>
<protein>
    <recommendedName>
        <fullName evidence="4">Pre-mRNA-splicing factor</fullName>
    </recommendedName>
</protein>
<dbReference type="Pfam" id="PF12656">
    <property type="entry name" value="G-patch_2"/>
    <property type="match status" value="1"/>
</dbReference>
<keyword evidence="4" id="KW-0508">mRNA splicing</keyword>
<feature type="domain" description="Spp2/MOS2 G-patch" evidence="6">
    <location>
        <begin position="232"/>
        <end position="283"/>
    </location>
</feature>
<feature type="region of interest" description="Disordered" evidence="5">
    <location>
        <begin position="298"/>
        <end position="364"/>
    </location>
</feature>
<sequence length="364" mass="40592">MTSSAQTNDQHSRKPVTSIKGFCLGGGTKVVTTLGKRRRLNAADESDSDNAPDSCREQHQAVSGFGEEGAIPVVTTTTTTKTTGPLVIARLENRDWKSAARIRRHGGQLVTHTTAPSTTAIDIKQDETERDLSEAEKIQWGLSVHPRRPGRDIDTAGQQTTTPSTITCPLTPASSKAIQKSSSLEEEALEALLSHDEVVKRPELIIATELASANSYTISEHDAFKQAVAAAPDVSSLEDYERVPVEEFGAALLRGMGWNGEKVERVRDIKRRQNLLGLGAKELKEAEELGAWVNKSDTKRLNAASARRHDGKPRPPKTGDYWREEEQRRERREERSGGSYRRGGEYEKDYRREAYQDRYRDRKR</sequence>
<comment type="similarity">
    <text evidence="2 4">Belongs to the SPP2 family.</text>
</comment>
<feature type="region of interest" description="Disordered" evidence="5">
    <location>
        <begin position="1"/>
        <end position="25"/>
    </location>
</feature>
<keyword evidence="4" id="KW-0507">mRNA processing</keyword>
<name>A0A381LBK1_BLUGR</name>
<evidence type="ECO:0000256" key="1">
    <source>
        <dbReference type="ARBA" id="ARBA00004123"/>
    </source>
</evidence>
<dbReference type="GO" id="GO:0000398">
    <property type="term" value="P:mRNA splicing, via spliceosome"/>
    <property type="evidence" value="ECO:0007669"/>
    <property type="project" value="UniProtKB-UniRule"/>
</dbReference>
<comment type="subcellular location">
    <subcellularLocation>
        <location evidence="1 4">Nucleus</location>
    </subcellularLocation>
</comment>
<keyword evidence="4" id="KW-0747">Spliceosome</keyword>
<evidence type="ECO:0000256" key="4">
    <source>
        <dbReference type="RuleBase" id="RU369096"/>
    </source>
</evidence>
<organism evidence="7">
    <name type="scientific">Blumeria graminis f. sp. tritici 96224</name>
    <dbReference type="NCBI Taxonomy" id="1268274"/>
    <lineage>
        <taxon>Eukaryota</taxon>
        <taxon>Fungi</taxon>
        <taxon>Dikarya</taxon>
        <taxon>Ascomycota</taxon>
        <taxon>Pezizomycotina</taxon>
        <taxon>Leotiomycetes</taxon>
        <taxon>Erysiphales</taxon>
        <taxon>Erysiphaceae</taxon>
        <taxon>Blumeria</taxon>
    </lineage>
</organism>